<organism evidence="1 2">
    <name type="scientific">Medicago truncatula</name>
    <name type="common">Barrel medic</name>
    <name type="synonym">Medicago tribuloides</name>
    <dbReference type="NCBI Taxonomy" id="3880"/>
    <lineage>
        <taxon>Eukaryota</taxon>
        <taxon>Viridiplantae</taxon>
        <taxon>Streptophyta</taxon>
        <taxon>Embryophyta</taxon>
        <taxon>Tracheophyta</taxon>
        <taxon>Spermatophyta</taxon>
        <taxon>Magnoliopsida</taxon>
        <taxon>eudicotyledons</taxon>
        <taxon>Gunneridae</taxon>
        <taxon>Pentapetalae</taxon>
        <taxon>rosids</taxon>
        <taxon>fabids</taxon>
        <taxon>Fabales</taxon>
        <taxon>Fabaceae</taxon>
        <taxon>Papilionoideae</taxon>
        <taxon>50 kb inversion clade</taxon>
        <taxon>NPAAA clade</taxon>
        <taxon>Hologalegina</taxon>
        <taxon>IRL clade</taxon>
        <taxon>Trifolieae</taxon>
        <taxon>Medicago</taxon>
    </lineage>
</organism>
<comment type="caution">
    <text evidence="1">The sequence shown here is derived from an EMBL/GenBank/DDBJ whole genome shotgun (WGS) entry which is preliminary data.</text>
</comment>
<protein>
    <submittedName>
        <fullName evidence="1">Uncharacterized protein</fullName>
    </submittedName>
</protein>
<proteinExistence type="predicted"/>
<accession>A0A396JCE9</accession>
<evidence type="ECO:0000313" key="2">
    <source>
        <dbReference type="Proteomes" id="UP000265566"/>
    </source>
</evidence>
<dbReference type="Gramene" id="rna8609">
    <property type="protein sequence ID" value="RHN72847.1"/>
    <property type="gene ID" value="gene8609"/>
</dbReference>
<evidence type="ECO:0000313" key="1">
    <source>
        <dbReference type="EMBL" id="RHN72847.1"/>
    </source>
</evidence>
<dbReference type="AlphaFoldDB" id="A0A396JCE9"/>
<reference evidence="2" key="1">
    <citation type="journal article" date="2018" name="Nat. Plants">
        <title>Whole-genome landscape of Medicago truncatula symbiotic genes.</title>
        <authorList>
            <person name="Pecrix Y."/>
            <person name="Staton S.E."/>
            <person name="Sallet E."/>
            <person name="Lelandais-Briere C."/>
            <person name="Moreau S."/>
            <person name="Carrere S."/>
            <person name="Blein T."/>
            <person name="Jardinaud M.F."/>
            <person name="Latrasse D."/>
            <person name="Zouine M."/>
            <person name="Zahm M."/>
            <person name="Kreplak J."/>
            <person name="Mayjonade B."/>
            <person name="Satge C."/>
            <person name="Perez M."/>
            <person name="Cauet S."/>
            <person name="Marande W."/>
            <person name="Chantry-Darmon C."/>
            <person name="Lopez-Roques C."/>
            <person name="Bouchez O."/>
            <person name="Berard A."/>
            <person name="Debelle F."/>
            <person name="Munos S."/>
            <person name="Bendahmane A."/>
            <person name="Berges H."/>
            <person name="Niebel A."/>
            <person name="Buitink J."/>
            <person name="Frugier F."/>
            <person name="Benhamed M."/>
            <person name="Crespi M."/>
            <person name="Gouzy J."/>
            <person name="Gamas P."/>
        </authorList>
    </citation>
    <scope>NUCLEOTIDE SEQUENCE [LARGE SCALE GENOMIC DNA]</scope>
    <source>
        <strain evidence="2">cv. Jemalong A17</strain>
    </source>
</reference>
<sequence>MIRLRENRVVLTKFLKEHMLYLVWNNLKFGGRTIFDTHGVNHRLYSLKVIFDRKHALIQ</sequence>
<dbReference type="EMBL" id="PSQE01000002">
    <property type="protein sequence ID" value="RHN72847.1"/>
    <property type="molecule type" value="Genomic_DNA"/>
</dbReference>
<name>A0A396JCE9_MEDTR</name>
<gene>
    <name evidence="1" type="ORF">MtrunA17_Chr2g0292191</name>
</gene>
<dbReference type="Proteomes" id="UP000265566">
    <property type="component" value="Chromosome 2"/>
</dbReference>